<reference evidence="1 2" key="1">
    <citation type="submission" date="2016-10" db="EMBL/GenBank/DDBJ databases">
        <authorList>
            <person name="de Groot N.N."/>
        </authorList>
    </citation>
    <scope>NUCLEOTIDE SEQUENCE [LARGE SCALE GENOMIC DNA]</scope>
    <source>
        <strain evidence="1 2">DSM 21039</strain>
    </source>
</reference>
<proteinExistence type="predicted"/>
<dbReference type="STRING" id="573321.SAMN04488505_112156"/>
<dbReference type="Proteomes" id="UP000198984">
    <property type="component" value="Unassembled WGS sequence"/>
</dbReference>
<protein>
    <submittedName>
        <fullName evidence="1">Uncharacterized protein</fullName>
    </submittedName>
</protein>
<gene>
    <name evidence="1" type="ORF">SAMN04488505_112156</name>
</gene>
<keyword evidence="2" id="KW-1185">Reference proteome</keyword>
<sequence length="375" mass="44004">MSLSSNNWPDINTLLSFRDLRAIGHEEPMEAGLLVNKKQKGIFSCYYEDTAIDDFISAELYDELAGFSHDQAYSDYLFLTEIVLNTLSYSKKPSAINRRLKLFCFKNMMLHLPNEQELYRTDLFRFFLFFHPCKEDLLRSFVLNSKGFAYKGEQIDLHQQIKILFEAIFNKKSHFPSLSRFTEQSLSLSRDIVLSLLQSILYPSPCISFLDMGKNKDLLARIFTTPALFFDLYQHDQKKFFRLLEENIDQYIVKSWDNDAKLQASVYYGATKNDAIESYFDRPSRLFPKKKYLVEFFIDLYVFYMLRQPAELEGLITFFAGKPRVQLKMIAILFSHPFYNGEAKLQLVQSGRDTLLPHGFWTERLKKMKDNVTKS</sequence>
<dbReference type="AlphaFoldDB" id="A0A1H8J2V3"/>
<evidence type="ECO:0000313" key="1">
    <source>
        <dbReference type="EMBL" id="SEN74547.1"/>
    </source>
</evidence>
<name>A0A1H8J2V3_9BACT</name>
<evidence type="ECO:0000313" key="2">
    <source>
        <dbReference type="Proteomes" id="UP000198984"/>
    </source>
</evidence>
<organism evidence="1 2">
    <name type="scientific">Chitinophaga rupis</name>
    <dbReference type="NCBI Taxonomy" id="573321"/>
    <lineage>
        <taxon>Bacteria</taxon>
        <taxon>Pseudomonadati</taxon>
        <taxon>Bacteroidota</taxon>
        <taxon>Chitinophagia</taxon>
        <taxon>Chitinophagales</taxon>
        <taxon>Chitinophagaceae</taxon>
        <taxon>Chitinophaga</taxon>
    </lineage>
</organism>
<dbReference type="EMBL" id="FOBB01000012">
    <property type="protein sequence ID" value="SEN74547.1"/>
    <property type="molecule type" value="Genomic_DNA"/>
</dbReference>
<accession>A0A1H8J2V3</accession>